<dbReference type="PANTHER" id="PTHR46796">
    <property type="entry name" value="HTH-TYPE TRANSCRIPTIONAL ACTIVATOR RHAS-RELATED"/>
    <property type="match status" value="1"/>
</dbReference>
<dbReference type="EMBL" id="JAATEM010000021">
    <property type="protein sequence ID" value="NJP51983.1"/>
    <property type="molecule type" value="Genomic_DNA"/>
</dbReference>
<dbReference type="Pfam" id="PF12833">
    <property type="entry name" value="HTH_18"/>
    <property type="match status" value="1"/>
</dbReference>
<evidence type="ECO:0000256" key="2">
    <source>
        <dbReference type="ARBA" id="ARBA00023125"/>
    </source>
</evidence>
<dbReference type="Pfam" id="PF02311">
    <property type="entry name" value="AraC_binding"/>
    <property type="match status" value="1"/>
</dbReference>
<protein>
    <submittedName>
        <fullName evidence="6">AraC family transcriptional regulator</fullName>
    </submittedName>
</protein>
<reference evidence="6 7" key="1">
    <citation type="submission" date="2020-03" db="EMBL/GenBank/DDBJ databases">
        <title>WGS of actinomycetes isolated from Thailand.</title>
        <authorList>
            <person name="Thawai C."/>
        </authorList>
    </citation>
    <scope>NUCLEOTIDE SEQUENCE [LARGE SCALE GENOMIC DNA]</scope>
    <source>
        <strain evidence="6 7">SBST2-5</strain>
    </source>
</reference>
<evidence type="ECO:0000313" key="7">
    <source>
        <dbReference type="Proteomes" id="UP000730591"/>
    </source>
</evidence>
<dbReference type="Gene3D" id="1.10.10.60">
    <property type="entry name" value="Homeodomain-like"/>
    <property type="match status" value="2"/>
</dbReference>
<dbReference type="InterPro" id="IPR018060">
    <property type="entry name" value="HTH_AraC"/>
</dbReference>
<keyword evidence="4" id="KW-0804">Transcription</keyword>
<accession>A0ABX1AEN9</accession>
<dbReference type="InterPro" id="IPR018062">
    <property type="entry name" value="HTH_AraC-typ_CS"/>
</dbReference>
<keyword evidence="1" id="KW-0805">Transcription regulation</keyword>
<keyword evidence="7" id="KW-1185">Reference proteome</keyword>
<dbReference type="Gene3D" id="2.60.120.280">
    <property type="entry name" value="Regulatory protein AraC"/>
    <property type="match status" value="1"/>
</dbReference>
<feature type="domain" description="HTH araC/xylS-type" evidence="5">
    <location>
        <begin position="167"/>
        <end position="265"/>
    </location>
</feature>
<dbReference type="Proteomes" id="UP000730591">
    <property type="component" value="Unassembled WGS sequence"/>
</dbReference>
<dbReference type="PROSITE" id="PS00041">
    <property type="entry name" value="HTH_ARAC_FAMILY_1"/>
    <property type="match status" value="1"/>
</dbReference>
<evidence type="ECO:0000256" key="1">
    <source>
        <dbReference type="ARBA" id="ARBA00023015"/>
    </source>
</evidence>
<dbReference type="InterPro" id="IPR050204">
    <property type="entry name" value="AraC_XylS_family_regulators"/>
</dbReference>
<evidence type="ECO:0000313" key="6">
    <source>
        <dbReference type="EMBL" id="NJP51983.1"/>
    </source>
</evidence>
<dbReference type="InterPro" id="IPR003313">
    <property type="entry name" value="AraC-bd"/>
</dbReference>
<dbReference type="InterPro" id="IPR009057">
    <property type="entry name" value="Homeodomain-like_sf"/>
</dbReference>
<evidence type="ECO:0000256" key="3">
    <source>
        <dbReference type="ARBA" id="ARBA00023159"/>
    </source>
</evidence>
<dbReference type="SUPFAM" id="SSF46689">
    <property type="entry name" value="Homeodomain-like"/>
    <property type="match status" value="2"/>
</dbReference>
<name>A0ABX1AEN9_9ACTN</name>
<organism evidence="6 7">
    <name type="scientific">Streptomyces composti</name>
    <dbReference type="NCBI Taxonomy" id="2720025"/>
    <lineage>
        <taxon>Bacteria</taxon>
        <taxon>Bacillati</taxon>
        <taxon>Actinomycetota</taxon>
        <taxon>Actinomycetes</taxon>
        <taxon>Kitasatosporales</taxon>
        <taxon>Streptomycetaceae</taxon>
        <taxon>Streptomyces</taxon>
    </lineage>
</organism>
<proteinExistence type="predicted"/>
<dbReference type="SUPFAM" id="SSF51215">
    <property type="entry name" value="Regulatory protein AraC"/>
    <property type="match status" value="1"/>
</dbReference>
<gene>
    <name evidence="6" type="ORF">HCJ93_18465</name>
</gene>
<keyword evidence="2" id="KW-0238">DNA-binding</keyword>
<dbReference type="RefSeq" id="WP_167996825.1">
    <property type="nucleotide sequence ID" value="NZ_JAATEM010000021.1"/>
</dbReference>
<evidence type="ECO:0000259" key="5">
    <source>
        <dbReference type="PROSITE" id="PS01124"/>
    </source>
</evidence>
<dbReference type="PROSITE" id="PS01124">
    <property type="entry name" value="HTH_ARAC_FAMILY_2"/>
    <property type="match status" value="1"/>
</dbReference>
<comment type="caution">
    <text evidence="6">The sequence shown here is derived from an EMBL/GenBank/DDBJ whole genome shotgun (WGS) entry which is preliminary data.</text>
</comment>
<keyword evidence="3" id="KW-0010">Activator</keyword>
<evidence type="ECO:0000256" key="4">
    <source>
        <dbReference type="ARBA" id="ARBA00023163"/>
    </source>
</evidence>
<dbReference type="InterPro" id="IPR037923">
    <property type="entry name" value="HTH-like"/>
</dbReference>
<dbReference type="SMART" id="SM00342">
    <property type="entry name" value="HTH_ARAC"/>
    <property type="match status" value="1"/>
</dbReference>
<sequence length="267" mass="30198">MPRNCPPGRLGRVRYAGRVDHGRGLPVPPMRRFDAFGLMYLWQGEGIYRTPERAIPLRAGDLVYVVPGMPHWYGVTKGRDWNEVFIVFEGPAFELAQRQGLIDADRPVRHVAPEQYWRSRIEAFRTGRVPRTSAGADSEVCQVLQLLVDIAGRDQLSTARAPAGWLAESQARLCASLSEPLELSTIADAVGLPYETWRRRFRDAVGVAPGRYRMQHRLDMARQLLRQTSLSVADIAANLGFTDEAHLARHFRRYVGMTAGQYRREGE</sequence>